<gene>
    <name evidence="6" type="ORF">KB213_08805</name>
</gene>
<evidence type="ECO:0000313" key="6">
    <source>
        <dbReference type="EMBL" id="MBR0560149.1"/>
    </source>
</evidence>
<dbReference type="GO" id="GO:0005524">
    <property type="term" value="F:ATP binding"/>
    <property type="evidence" value="ECO:0007669"/>
    <property type="project" value="UniProtKB-KW"/>
</dbReference>
<dbReference type="InterPro" id="IPR003593">
    <property type="entry name" value="AAA+_ATPase"/>
</dbReference>
<dbReference type="PANTHER" id="PTHR46743:SF2">
    <property type="entry name" value="TEICHOIC ACIDS EXPORT ATP-BINDING PROTEIN TAGH"/>
    <property type="match status" value="1"/>
</dbReference>
<dbReference type="CDD" id="cd03220">
    <property type="entry name" value="ABC_KpsT_Wzt"/>
    <property type="match status" value="1"/>
</dbReference>
<evidence type="ECO:0000259" key="5">
    <source>
        <dbReference type="PROSITE" id="PS50893"/>
    </source>
</evidence>
<organism evidence="6 7">
    <name type="scientific">Neokomagataea anthophila</name>
    <dbReference type="NCBI Taxonomy" id="2826925"/>
    <lineage>
        <taxon>Bacteria</taxon>
        <taxon>Pseudomonadati</taxon>
        <taxon>Pseudomonadota</taxon>
        <taxon>Alphaproteobacteria</taxon>
        <taxon>Acetobacterales</taxon>
        <taxon>Acetobacteraceae</taxon>
        <taxon>Neokomagataea</taxon>
    </lineage>
</organism>
<keyword evidence="4 6" id="KW-0067">ATP-binding</keyword>
<evidence type="ECO:0000256" key="4">
    <source>
        <dbReference type="ARBA" id="ARBA00022840"/>
    </source>
</evidence>
<name>A0ABS5E8E2_9PROT</name>
<evidence type="ECO:0000313" key="7">
    <source>
        <dbReference type="Proteomes" id="UP000677812"/>
    </source>
</evidence>
<dbReference type="Pfam" id="PF00005">
    <property type="entry name" value="ABC_tran"/>
    <property type="match status" value="1"/>
</dbReference>
<dbReference type="InterPro" id="IPR050683">
    <property type="entry name" value="Bact_Polysacc_Export_ATP-bd"/>
</dbReference>
<accession>A0ABS5E8E2</accession>
<comment type="similarity">
    <text evidence="1">Belongs to the ABC transporter superfamily.</text>
</comment>
<sequence>MTYIHLRDVSLTFPVLHGASKSFKKTVFSRAKNSVKKIRQSAAVGGAMTMDESGSGCLLVQALVGLTLSFQPGERVGLVGHNGAGKTTLLRVLAGIYEATEGHVGVQGERHALIDPQSGMNPELTGRENLRLFALRLGLKKEDVLRFEADVEAFAELGLFFDLPLRLYSSGMGVRLGFALATLPRPDILLMDEWFMAGDQNFQSKAEQRLSQMVSSADIVVVASHSLSVLRTWCNRIVWMEAGRVKMDGPTETILDAYEEFLSKV</sequence>
<keyword evidence="7" id="KW-1185">Reference proteome</keyword>
<proteinExistence type="inferred from homology"/>
<dbReference type="InterPro" id="IPR003439">
    <property type="entry name" value="ABC_transporter-like_ATP-bd"/>
</dbReference>
<dbReference type="Proteomes" id="UP000677812">
    <property type="component" value="Unassembled WGS sequence"/>
</dbReference>
<dbReference type="InterPro" id="IPR027417">
    <property type="entry name" value="P-loop_NTPase"/>
</dbReference>
<dbReference type="RefSeq" id="WP_211682276.1">
    <property type="nucleotide sequence ID" value="NZ_JAGRQH010000005.1"/>
</dbReference>
<dbReference type="PROSITE" id="PS50893">
    <property type="entry name" value="ABC_TRANSPORTER_2"/>
    <property type="match status" value="1"/>
</dbReference>
<feature type="domain" description="ABC transporter" evidence="5">
    <location>
        <begin position="47"/>
        <end position="265"/>
    </location>
</feature>
<dbReference type="EMBL" id="JAGRQH010000005">
    <property type="protein sequence ID" value="MBR0560149.1"/>
    <property type="molecule type" value="Genomic_DNA"/>
</dbReference>
<protein>
    <submittedName>
        <fullName evidence="6">ABC transporter ATP-binding protein</fullName>
    </submittedName>
</protein>
<dbReference type="InterPro" id="IPR015860">
    <property type="entry name" value="ABC_transpr_TagH-like"/>
</dbReference>
<evidence type="ECO:0000256" key="2">
    <source>
        <dbReference type="ARBA" id="ARBA00022448"/>
    </source>
</evidence>
<dbReference type="Gene3D" id="3.40.50.300">
    <property type="entry name" value="P-loop containing nucleotide triphosphate hydrolases"/>
    <property type="match status" value="1"/>
</dbReference>
<keyword evidence="2" id="KW-0813">Transport</keyword>
<dbReference type="PANTHER" id="PTHR46743">
    <property type="entry name" value="TEICHOIC ACIDS EXPORT ATP-BINDING PROTEIN TAGH"/>
    <property type="match status" value="1"/>
</dbReference>
<evidence type="ECO:0000256" key="3">
    <source>
        <dbReference type="ARBA" id="ARBA00022741"/>
    </source>
</evidence>
<comment type="caution">
    <text evidence="6">The sequence shown here is derived from an EMBL/GenBank/DDBJ whole genome shotgun (WGS) entry which is preliminary data.</text>
</comment>
<dbReference type="SUPFAM" id="SSF52540">
    <property type="entry name" value="P-loop containing nucleoside triphosphate hydrolases"/>
    <property type="match status" value="1"/>
</dbReference>
<reference evidence="6 7" key="1">
    <citation type="submission" date="2021-04" db="EMBL/GenBank/DDBJ databases">
        <title>The complete genome sequence of Neokomagataea sp. TBRC 2177.</title>
        <authorList>
            <person name="Charoenyingcharoen P."/>
            <person name="Yukphan P."/>
        </authorList>
    </citation>
    <scope>NUCLEOTIDE SEQUENCE [LARGE SCALE GENOMIC DNA]</scope>
    <source>
        <strain evidence="6 7">TBRC 2177</strain>
    </source>
</reference>
<evidence type="ECO:0000256" key="1">
    <source>
        <dbReference type="ARBA" id="ARBA00005417"/>
    </source>
</evidence>
<keyword evidence="3" id="KW-0547">Nucleotide-binding</keyword>
<dbReference type="SMART" id="SM00382">
    <property type="entry name" value="AAA"/>
    <property type="match status" value="1"/>
</dbReference>